<proteinExistence type="predicted"/>
<feature type="compositionally biased region" description="Polar residues" evidence="10">
    <location>
        <begin position="326"/>
        <end position="346"/>
    </location>
</feature>
<keyword evidence="8" id="KW-0325">Glycoprotein</keyword>
<evidence type="ECO:0000313" key="13">
    <source>
        <dbReference type="Proteomes" id="UP000694888"/>
    </source>
</evidence>
<keyword evidence="6 11" id="KW-0472">Membrane</keyword>
<keyword evidence="3 11" id="KW-0812">Transmembrane</keyword>
<sequence length="388" mass="42376">MYTFICTVRARRATAIYTLMWISGWASCGRVLQFKIYCFVFGWLGSALVVWSAGIIVIMTSCRYLSLAKPLYYRAHVKPRRVTYAAVGTLVFCLAFFIFPFTGLTSPFVVYDQNNVCATDFAPGSGGVGQRIFIGAIGVIGSLTVLHVVVCNISIARTLRQRNEVRVASSVTAITEPRSTSLVLGRRRIFGRVTLVVSFVYALCYAPFVVSFACFGFQGGDDGGSDEKGSGLANAAVAIVVMVGVVLRLLVDTVNNLPHQNNLIHSVTMSLLFLSPLLNPIIYGIFNKQFRKAFFGLFHLRVKFSPNSRTRSGTADPRVHNRHSSTRGGANRGTSNRGEMCNRKSSANQLAAEQSFARGGGRSLCTVTVTTTIMDNYSEYSPTTVNPS</sequence>
<gene>
    <name evidence="14" type="primary">LOC101864102</name>
</gene>
<feature type="region of interest" description="Disordered" evidence="10">
    <location>
        <begin position="308"/>
        <end position="346"/>
    </location>
</feature>
<keyword evidence="7" id="KW-0675">Receptor</keyword>
<evidence type="ECO:0000256" key="7">
    <source>
        <dbReference type="ARBA" id="ARBA00023170"/>
    </source>
</evidence>
<dbReference type="PROSITE" id="PS50262">
    <property type="entry name" value="G_PROTEIN_RECEP_F1_2"/>
    <property type="match status" value="1"/>
</dbReference>
<keyword evidence="13" id="KW-1185">Reference proteome</keyword>
<evidence type="ECO:0000313" key="14">
    <source>
        <dbReference type="RefSeq" id="XP_035828751.1"/>
    </source>
</evidence>
<dbReference type="Pfam" id="PF00001">
    <property type="entry name" value="7tm_1"/>
    <property type="match status" value="1"/>
</dbReference>
<accession>A0ABM1W258</accession>
<evidence type="ECO:0000256" key="10">
    <source>
        <dbReference type="SAM" id="MobiDB-lite"/>
    </source>
</evidence>
<feature type="transmembrane region" description="Helical" evidence="11">
    <location>
        <begin position="12"/>
        <end position="33"/>
    </location>
</feature>
<evidence type="ECO:0000256" key="5">
    <source>
        <dbReference type="ARBA" id="ARBA00023040"/>
    </source>
</evidence>
<evidence type="ECO:0000256" key="2">
    <source>
        <dbReference type="ARBA" id="ARBA00022475"/>
    </source>
</evidence>
<dbReference type="SUPFAM" id="SSF81321">
    <property type="entry name" value="Family A G protein-coupled receptor-like"/>
    <property type="match status" value="1"/>
</dbReference>
<dbReference type="PANTHER" id="PTHR11866">
    <property type="entry name" value="G-PROTEIN COUPLED RECEPTOR FAMILY 1 MEMBER"/>
    <property type="match status" value="1"/>
</dbReference>
<keyword evidence="4 11" id="KW-1133">Transmembrane helix</keyword>
<feature type="domain" description="G-protein coupled receptors family 1 profile" evidence="12">
    <location>
        <begin position="1"/>
        <end position="283"/>
    </location>
</feature>
<keyword evidence="5" id="KW-0297">G-protein coupled receptor</keyword>
<keyword evidence="2" id="KW-1003">Cell membrane</keyword>
<evidence type="ECO:0000256" key="4">
    <source>
        <dbReference type="ARBA" id="ARBA00022989"/>
    </source>
</evidence>
<evidence type="ECO:0000256" key="9">
    <source>
        <dbReference type="ARBA" id="ARBA00023224"/>
    </source>
</evidence>
<reference evidence="14" key="1">
    <citation type="submission" date="2025-08" db="UniProtKB">
        <authorList>
            <consortium name="RefSeq"/>
        </authorList>
    </citation>
    <scope>IDENTIFICATION</scope>
</reference>
<evidence type="ECO:0000256" key="3">
    <source>
        <dbReference type="ARBA" id="ARBA00022692"/>
    </source>
</evidence>
<evidence type="ECO:0000256" key="6">
    <source>
        <dbReference type="ARBA" id="ARBA00023136"/>
    </source>
</evidence>
<feature type="transmembrane region" description="Helical" evidence="11">
    <location>
        <begin position="195"/>
        <end position="219"/>
    </location>
</feature>
<feature type="transmembrane region" description="Helical" evidence="11">
    <location>
        <begin position="82"/>
        <end position="101"/>
    </location>
</feature>
<dbReference type="PRINTS" id="PR00237">
    <property type="entry name" value="GPCRRHODOPSN"/>
</dbReference>
<dbReference type="InterPro" id="IPR017452">
    <property type="entry name" value="GPCR_Rhodpsn_7TM"/>
</dbReference>
<evidence type="ECO:0000259" key="12">
    <source>
        <dbReference type="PROSITE" id="PS50262"/>
    </source>
</evidence>
<dbReference type="RefSeq" id="XP_035828751.1">
    <property type="nucleotide sequence ID" value="XM_035972858.1"/>
</dbReference>
<name>A0ABM1W258_APLCA</name>
<keyword evidence="9" id="KW-0807">Transducer</keyword>
<feature type="transmembrane region" description="Helical" evidence="11">
    <location>
        <begin position="39"/>
        <end position="61"/>
    </location>
</feature>
<comment type="subcellular location">
    <subcellularLocation>
        <location evidence="1">Cell membrane</location>
        <topology evidence="1">Multi-pass membrane protein</topology>
    </subcellularLocation>
</comment>
<dbReference type="GeneID" id="101864102"/>
<feature type="transmembrane region" description="Helical" evidence="11">
    <location>
        <begin position="132"/>
        <end position="156"/>
    </location>
</feature>
<evidence type="ECO:0000256" key="1">
    <source>
        <dbReference type="ARBA" id="ARBA00004651"/>
    </source>
</evidence>
<dbReference type="Proteomes" id="UP000694888">
    <property type="component" value="Unplaced"/>
</dbReference>
<organism evidence="13 14">
    <name type="scientific">Aplysia californica</name>
    <name type="common">California sea hare</name>
    <dbReference type="NCBI Taxonomy" id="6500"/>
    <lineage>
        <taxon>Eukaryota</taxon>
        <taxon>Metazoa</taxon>
        <taxon>Spiralia</taxon>
        <taxon>Lophotrochozoa</taxon>
        <taxon>Mollusca</taxon>
        <taxon>Gastropoda</taxon>
        <taxon>Heterobranchia</taxon>
        <taxon>Euthyneura</taxon>
        <taxon>Tectipleura</taxon>
        <taxon>Aplysiida</taxon>
        <taxon>Aplysioidea</taxon>
        <taxon>Aplysiidae</taxon>
        <taxon>Aplysia</taxon>
    </lineage>
</organism>
<evidence type="ECO:0000256" key="8">
    <source>
        <dbReference type="ARBA" id="ARBA00023180"/>
    </source>
</evidence>
<feature type="transmembrane region" description="Helical" evidence="11">
    <location>
        <begin position="231"/>
        <end position="251"/>
    </location>
</feature>
<dbReference type="InterPro" id="IPR008365">
    <property type="entry name" value="Prostanoid_rcpt"/>
</dbReference>
<evidence type="ECO:0000256" key="11">
    <source>
        <dbReference type="SAM" id="Phobius"/>
    </source>
</evidence>
<dbReference type="CDD" id="cd00637">
    <property type="entry name" value="7tm_classA_rhodopsin-like"/>
    <property type="match status" value="1"/>
</dbReference>
<feature type="transmembrane region" description="Helical" evidence="11">
    <location>
        <begin position="263"/>
        <end position="286"/>
    </location>
</feature>
<dbReference type="Gene3D" id="1.20.1070.10">
    <property type="entry name" value="Rhodopsin 7-helix transmembrane proteins"/>
    <property type="match status" value="1"/>
</dbReference>
<dbReference type="InterPro" id="IPR000276">
    <property type="entry name" value="GPCR_Rhodpsn"/>
</dbReference>
<protein>
    <submittedName>
        <fullName evidence="14">Uncharacterized protein LOC101864102</fullName>
    </submittedName>
</protein>